<evidence type="ECO:0000256" key="10">
    <source>
        <dbReference type="ARBA" id="ARBA00022833"/>
    </source>
</evidence>
<dbReference type="PANTHER" id="PTHR11533">
    <property type="entry name" value="PROTEASE M1 ZINC METALLOPROTEASE"/>
    <property type="match status" value="1"/>
</dbReference>
<dbReference type="GO" id="GO:0043171">
    <property type="term" value="P:peptide catabolic process"/>
    <property type="evidence" value="ECO:0007669"/>
    <property type="project" value="TreeGrafter"/>
</dbReference>
<evidence type="ECO:0000256" key="2">
    <source>
        <dbReference type="ARBA" id="ARBA00001947"/>
    </source>
</evidence>
<comment type="cofactor">
    <cofactor evidence="2">
        <name>Zn(2+)</name>
        <dbReference type="ChEBI" id="CHEBI:29105"/>
    </cofactor>
</comment>
<dbReference type="OrthoDB" id="100605at2"/>
<keyword evidence="9" id="KW-0378">Hydrolase</keyword>
<proteinExistence type="inferred from homology"/>
<organism evidence="14 15">
    <name type="scientific">Roseivirga misakiensis</name>
    <dbReference type="NCBI Taxonomy" id="1563681"/>
    <lineage>
        <taxon>Bacteria</taxon>
        <taxon>Pseudomonadati</taxon>
        <taxon>Bacteroidota</taxon>
        <taxon>Cytophagia</taxon>
        <taxon>Cytophagales</taxon>
        <taxon>Roseivirgaceae</taxon>
        <taxon>Roseivirga</taxon>
    </lineage>
</organism>
<evidence type="ECO:0000259" key="12">
    <source>
        <dbReference type="Pfam" id="PF01433"/>
    </source>
</evidence>
<dbReference type="GO" id="GO:0006508">
    <property type="term" value="P:proteolysis"/>
    <property type="evidence" value="ECO:0007669"/>
    <property type="project" value="UniProtKB-KW"/>
</dbReference>
<evidence type="ECO:0000256" key="4">
    <source>
        <dbReference type="ARBA" id="ARBA00012564"/>
    </source>
</evidence>
<dbReference type="Pfam" id="PF01433">
    <property type="entry name" value="Peptidase_M1"/>
    <property type="match status" value="1"/>
</dbReference>
<evidence type="ECO:0000313" key="15">
    <source>
        <dbReference type="Proteomes" id="UP000095552"/>
    </source>
</evidence>
<dbReference type="InterPro" id="IPR045357">
    <property type="entry name" value="Aminopeptidase_N-like_N"/>
</dbReference>
<evidence type="ECO:0000256" key="1">
    <source>
        <dbReference type="ARBA" id="ARBA00000098"/>
    </source>
</evidence>
<comment type="caution">
    <text evidence="14">The sequence shown here is derived from an EMBL/GenBank/DDBJ whole genome shotgun (WGS) entry which is preliminary data.</text>
</comment>
<dbReference type="Gene3D" id="2.60.40.1730">
    <property type="entry name" value="tricorn interacting facor f3 domain"/>
    <property type="match status" value="1"/>
</dbReference>
<evidence type="ECO:0000256" key="8">
    <source>
        <dbReference type="ARBA" id="ARBA00022723"/>
    </source>
</evidence>
<dbReference type="SUPFAM" id="SSF63737">
    <property type="entry name" value="Leukotriene A4 hydrolase N-terminal domain"/>
    <property type="match status" value="1"/>
</dbReference>
<dbReference type="STRING" id="1563681.BFP71_18640"/>
<dbReference type="EC" id="3.4.11.2" evidence="4"/>
<evidence type="ECO:0000256" key="7">
    <source>
        <dbReference type="ARBA" id="ARBA00022670"/>
    </source>
</evidence>
<dbReference type="GO" id="GO:0005615">
    <property type="term" value="C:extracellular space"/>
    <property type="evidence" value="ECO:0007669"/>
    <property type="project" value="TreeGrafter"/>
</dbReference>
<dbReference type="GO" id="GO:0005737">
    <property type="term" value="C:cytoplasm"/>
    <property type="evidence" value="ECO:0007669"/>
    <property type="project" value="TreeGrafter"/>
</dbReference>
<accession>A0A1E5T224</accession>
<evidence type="ECO:0000256" key="11">
    <source>
        <dbReference type="ARBA" id="ARBA00023049"/>
    </source>
</evidence>
<dbReference type="InterPro" id="IPR027268">
    <property type="entry name" value="Peptidase_M4/M1_CTD_sf"/>
</dbReference>
<comment type="catalytic activity">
    <reaction evidence="1">
        <text>Release of an N-terminal amino acid, Xaa-|-Yaa- from a peptide, amide or arylamide. Xaa is preferably Ala, but may be most amino acids including Pro (slow action). When a terminal hydrophobic residue is followed by a prolyl residue, the two may be released as an intact Xaa-Pro dipeptide.</text>
        <dbReference type="EC" id="3.4.11.2"/>
    </reaction>
</comment>
<dbReference type="Pfam" id="PF17900">
    <property type="entry name" value="Peptidase_M1_N"/>
    <property type="match status" value="1"/>
</dbReference>
<dbReference type="InterPro" id="IPR050344">
    <property type="entry name" value="Peptidase_M1_aminopeptidases"/>
</dbReference>
<dbReference type="PROSITE" id="PS51257">
    <property type="entry name" value="PROKAR_LIPOPROTEIN"/>
    <property type="match status" value="1"/>
</dbReference>
<dbReference type="CDD" id="cd09602">
    <property type="entry name" value="M1_APN"/>
    <property type="match status" value="1"/>
</dbReference>
<dbReference type="AlphaFoldDB" id="A0A1E5T224"/>
<dbReference type="RefSeq" id="WP_069836913.1">
    <property type="nucleotide sequence ID" value="NZ_MDGQ01000005.1"/>
</dbReference>
<comment type="similarity">
    <text evidence="3">Belongs to the peptidase M1 family.</text>
</comment>
<sequence length="868" mass="100106">MIKKNFLTLLLILILVACGSKEEVIEIEKGVSLELANYRKEVLSIVNYKLEFRVPRDFNQRIQALEDLSFNLSDNTKDLQLDFKESLDHLKGIIVNGVSQDLAIENEHIVLKKENLKKGFNRVELNFFAGESSLNRKEDFLYTLFVPDRARTAFPVFDQPNLKATFELTLDLPEDWSAIANGPIYTATIKDGRKTYEFQKSDLISTYLFSFVAGEFESITRSVAGREMTMLHRETDEEKVKRNIDFIFYLHGASLQWLEQYTGIKYPFKKFDFALIPSFQYGGMEHVGAIQYRASSLFLDEDPSQSRLLGRASLIAHETAHMWFGNLVTMDWFNDVWTKEVFANFMAAKMVNPSFPTIDHELNFLVRHYPSAYGVDRTKGANPIRQYLPNLKEAGQMYGPIIYNKAPIMMRQLEKLVGEDKFQEGMREYLSAFSNRNATWPDLIDILDQKTTTDLKEWSEVWVNTPGRPDFSLSVKKEEQNVVAALYQNDPKSDRVWPQSLKMKLYNLQQQSIKESTINSGGEPFELKMDSNWEFFEALVNSDGMGYGLFPPAYQLVQSRWSALSDLEKGTLIVNLYENLIEPENYGKEGQYTPEQYVGLIKWMVVKEKNQLILNLVLGQLNTVYWNLLTPDQRNRISPDLERTLFHAMNDLTEDPAIKKTFFNAFRNVSISKVNLDRLYNIWKTGPGPIQGLRLSENDKTSLAGQLAIKMPDRAGEIIHEQLTRISNPDRKKRFEFLMPAMSSDVAERDTFFESLKDEKNRETESWVLAGLGFLHHPLRQESSLKYVMPSLELLQEIQITGDIFFPSRWLGQTLGRYNQEEVTEIIDDFLAANPNYSEQLAMKVRQSGDMALRSSQVLKKLSLLQNQ</sequence>
<evidence type="ECO:0000313" key="14">
    <source>
        <dbReference type="EMBL" id="OEK05409.1"/>
    </source>
</evidence>
<evidence type="ECO:0000259" key="13">
    <source>
        <dbReference type="Pfam" id="PF17900"/>
    </source>
</evidence>
<reference evidence="14 15" key="1">
    <citation type="submission" date="2016-08" db="EMBL/GenBank/DDBJ databases">
        <title>Draft genome of Fabibacter sp. strain SK-8.</title>
        <authorList>
            <person name="Wong S.-K."/>
            <person name="Hamasaki K."/>
            <person name="Yoshizawa S."/>
        </authorList>
    </citation>
    <scope>NUCLEOTIDE SEQUENCE [LARGE SCALE GENOMIC DNA]</scope>
    <source>
        <strain evidence="14 15">SK-8</strain>
    </source>
</reference>
<feature type="domain" description="Peptidase M1 membrane alanine aminopeptidase" evidence="12">
    <location>
        <begin position="253"/>
        <end position="462"/>
    </location>
</feature>
<dbReference type="GO" id="GO:0016020">
    <property type="term" value="C:membrane"/>
    <property type="evidence" value="ECO:0007669"/>
    <property type="project" value="TreeGrafter"/>
</dbReference>
<keyword evidence="8" id="KW-0479">Metal-binding</keyword>
<evidence type="ECO:0000256" key="5">
    <source>
        <dbReference type="ARBA" id="ARBA00015611"/>
    </source>
</evidence>
<dbReference type="GO" id="GO:0070006">
    <property type="term" value="F:metalloaminopeptidase activity"/>
    <property type="evidence" value="ECO:0007669"/>
    <property type="project" value="TreeGrafter"/>
</dbReference>
<gene>
    <name evidence="14" type="ORF">BFP71_18640</name>
</gene>
<evidence type="ECO:0000256" key="3">
    <source>
        <dbReference type="ARBA" id="ARBA00010136"/>
    </source>
</evidence>
<feature type="domain" description="Aminopeptidase N-like N-terminal" evidence="13">
    <location>
        <begin position="135"/>
        <end position="208"/>
    </location>
</feature>
<dbReference type="GO" id="GO:0008270">
    <property type="term" value="F:zinc ion binding"/>
    <property type="evidence" value="ECO:0007669"/>
    <property type="project" value="InterPro"/>
</dbReference>
<dbReference type="PRINTS" id="PR00756">
    <property type="entry name" value="ALADIPTASE"/>
</dbReference>
<dbReference type="InterPro" id="IPR042097">
    <property type="entry name" value="Aminopeptidase_N-like_N_sf"/>
</dbReference>
<evidence type="ECO:0000256" key="9">
    <source>
        <dbReference type="ARBA" id="ARBA00022801"/>
    </source>
</evidence>
<dbReference type="EMBL" id="MDGQ01000005">
    <property type="protein sequence ID" value="OEK05409.1"/>
    <property type="molecule type" value="Genomic_DNA"/>
</dbReference>
<dbReference type="Proteomes" id="UP000095552">
    <property type="component" value="Unassembled WGS sequence"/>
</dbReference>
<keyword evidence="15" id="KW-1185">Reference proteome</keyword>
<keyword evidence="10" id="KW-0862">Zinc</keyword>
<evidence type="ECO:0000256" key="6">
    <source>
        <dbReference type="ARBA" id="ARBA00022438"/>
    </source>
</evidence>
<dbReference type="SUPFAM" id="SSF55486">
    <property type="entry name" value="Metalloproteases ('zincins'), catalytic domain"/>
    <property type="match status" value="1"/>
</dbReference>
<name>A0A1E5T224_9BACT</name>
<keyword evidence="11" id="KW-0482">Metalloprotease</keyword>
<keyword evidence="6" id="KW-0031">Aminopeptidase</keyword>
<dbReference type="InterPro" id="IPR014782">
    <property type="entry name" value="Peptidase_M1_dom"/>
</dbReference>
<dbReference type="GO" id="GO:0016285">
    <property type="term" value="F:alanyl aminopeptidase activity"/>
    <property type="evidence" value="ECO:0007669"/>
    <property type="project" value="UniProtKB-EC"/>
</dbReference>
<dbReference type="PANTHER" id="PTHR11533:SF174">
    <property type="entry name" value="PUROMYCIN-SENSITIVE AMINOPEPTIDASE-RELATED"/>
    <property type="match status" value="1"/>
</dbReference>
<dbReference type="InterPro" id="IPR001930">
    <property type="entry name" value="Peptidase_M1"/>
</dbReference>
<dbReference type="Gene3D" id="1.10.390.10">
    <property type="entry name" value="Neutral Protease Domain 2"/>
    <property type="match status" value="1"/>
</dbReference>
<protein>
    <recommendedName>
        <fullName evidence="5">Aminopeptidase N</fullName>
        <ecNumber evidence="4">3.4.11.2</ecNumber>
    </recommendedName>
</protein>
<dbReference type="GO" id="GO:0042277">
    <property type="term" value="F:peptide binding"/>
    <property type="evidence" value="ECO:0007669"/>
    <property type="project" value="TreeGrafter"/>
</dbReference>
<keyword evidence="7" id="KW-0645">Protease</keyword>